<sequence length="732" mass="81487">MYNLRSFLRSCLAVLLGLFFFASCADDVHQSTSEPKSDLYITSDEAIEIAKKFVENNGEQSTVTRAAAGGQFKVVYTDLPGQTRASATQHPSYYVVNLDSTSFVVVSGSKVTTPVLGFSFNTAFTPQAIPDGVGFMLGDLANQVKYYNKTLKPTSATEQMREKDLQPIAVTRASGGAQIEPILGDIHWNQQPYYNTYCPRNCPVGCVATATAQIMRHYKYPKSGQGKHGYNSYYGYLSFDYNYQINWDNMPEGRLTYYNDDVAKFCYGVAVALDMGFSPNGSGTWQYYVPNVLKKYYKYPSNVTNANRDNYTAAQWEALVLRELRAGRPVQYCGGGTGGAHSFVCDGYWGSSYFHFNWGWGGMSDNYFRLNALNPGSLGTGGGTGGGFNWNQSIVINFAPPGGVTPEPTPDPAPTPAPGGYEKAWGESGHTTYIKNISLGSQSRTSGSSSQGYTYNGTNPFKVYAGEKYLLSLTPGFTNGIYAEYWTAYIDYNCNRKFDDGELVAYGRTTSTSPYQQYITIPTTACTNKSRLRVCMSWEGYAAATGKFGYGEVEDYDIYVVEKQNPTPTPTPQPTPNPNPKPTPNPTPTPTPTDYCKSGSIYPQEAYIRSVQLGSMVNLTGASSYTNYYNRKVASGYAGYSFRYTLSGVDNSCEDLYWRIWIDANNDKEFDNSELVFEKVDKMSIYGYFKLPSNLTRRKYYRVRVSMKKGGYADPCERFNYGEVEDYSLYIY</sequence>
<dbReference type="GeneID" id="78530375"/>
<feature type="domain" description="GEVED" evidence="10">
    <location>
        <begin position="485"/>
        <end position="558"/>
    </location>
</feature>
<evidence type="ECO:0000256" key="4">
    <source>
        <dbReference type="ARBA" id="ARBA00022801"/>
    </source>
</evidence>
<dbReference type="InterPro" id="IPR038765">
    <property type="entry name" value="Papain-like_cys_pep_sf"/>
</dbReference>
<dbReference type="EMBL" id="JH660660">
    <property type="protein sequence ID" value="EIM32108.1"/>
    <property type="molecule type" value="Genomic_DNA"/>
</dbReference>
<proteinExistence type="inferred from homology"/>
<keyword evidence="4" id="KW-0378">Hydrolase</keyword>
<evidence type="ECO:0000256" key="3">
    <source>
        <dbReference type="ARBA" id="ARBA00022729"/>
    </source>
</evidence>
<dbReference type="Pfam" id="PF20009">
    <property type="entry name" value="GEVED"/>
    <property type="match status" value="2"/>
</dbReference>
<dbReference type="Proteomes" id="UP000002786">
    <property type="component" value="Unassembled WGS sequence"/>
</dbReference>
<dbReference type="PRINTS" id="PR00797">
    <property type="entry name" value="STREPTOPAIN"/>
</dbReference>
<accession>I4Z7B6</accession>
<name>I4Z7B6_9BACT</name>
<dbReference type="GO" id="GO:0008234">
    <property type="term" value="F:cysteine-type peptidase activity"/>
    <property type="evidence" value="ECO:0007669"/>
    <property type="project" value="UniProtKB-KW"/>
</dbReference>
<feature type="domain" description="Spi protease inhibitor" evidence="9">
    <location>
        <begin position="41"/>
        <end position="143"/>
    </location>
</feature>
<evidence type="ECO:0000256" key="1">
    <source>
        <dbReference type="ARBA" id="ARBA00009693"/>
    </source>
</evidence>
<keyword evidence="5" id="KW-0788">Thiol protease</keyword>
<feature type="active site" description="Proton acceptor" evidence="6">
    <location>
        <position position="341"/>
    </location>
</feature>
<evidence type="ECO:0000313" key="11">
    <source>
        <dbReference type="EMBL" id="EIM32108.1"/>
    </source>
</evidence>
<evidence type="ECO:0000313" key="12">
    <source>
        <dbReference type="Proteomes" id="UP000002786"/>
    </source>
</evidence>
<evidence type="ECO:0000256" key="8">
    <source>
        <dbReference type="SAM" id="SignalP"/>
    </source>
</evidence>
<evidence type="ECO:0000259" key="9">
    <source>
        <dbReference type="Pfam" id="PF13734"/>
    </source>
</evidence>
<dbReference type="Pfam" id="PF01640">
    <property type="entry name" value="Peptidase_C10"/>
    <property type="match status" value="1"/>
</dbReference>
<evidence type="ECO:0000259" key="10">
    <source>
        <dbReference type="Pfam" id="PF20009"/>
    </source>
</evidence>
<evidence type="ECO:0000256" key="7">
    <source>
        <dbReference type="SAM" id="MobiDB-lite"/>
    </source>
</evidence>
<dbReference type="RefSeq" id="WP_004339281.1">
    <property type="nucleotide sequence ID" value="NZ_JH660660.1"/>
</dbReference>
<dbReference type="InterPro" id="IPR045474">
    <property type="entry name" value="GEVED"/>
</dbReference>
<dbReference type="Gene3D" id="3.90.70.50">
    <property type="entry name" value="Peptidase C10, streptopain"/>
    <property type="match status" value="1"/>
</dbReference>
<dbReference type="InterPro" id="IPR044934">
    <property type="entry name" value="Streptopain_sf"/>
</dbReference>
<dbReference type="AlphaFoldDB" id="I4Z7B6"/>
<feature type="region of interest" description="Disordered" evidence="7">
    <location>
        <begin position="563"/>
        <end position="595"/>
    </location>
</feature>
<feature type="compositionally biased region" description="Pro residues" evidence="7">
    <location>
        <begin position="407"/>
        <end position="417"/>
    </location>
</feature>
<feature type="chain" id="PRO_5003698876" evidence="8">
    <location>
        <begin position="26"/>
        <end position="732"/>
    </location>
</feature>
<dbReference type="PROSITE" id="PS51257">
    <property type="entry name" value="PROKAR_LIPOPROTEIN"/>
    <property type="match status" value="1"/>
</dbReference>
<evidence type="ECO:0000256" key="2">
    <source>
        <dbReference type="ARBA" id="ARBA00022670"/>
    </source>
</evidence>
<organism evidence="11 12">
    <name type="scientific">Prevotella bivia DSM 20514</name>
    <dbReference type="NCBI Taxonomy" id="868129"/>
    <lineage>
        <taxon>Bacteria</taxon>
        <taxon>Pseudomonadati</taxon>
        <taxon>Bacteroidota</taxon>
        <taxon>Bacteroidia</taxon>
        <taxon>Bacteroidales</taxon>
        <taxon>Prevotellaceae</taxon>
        <taxon>Prevotella</taxon>
    </lineage>
</organism>
<keyword evidence="2" id="KW-0645">Protease</keyword>
<feature type="domain" description="GEVED" evidence="10">
    <location>
        <begin position="657"/>
        <end position="729"/>
    </location>
</feature>
<dbReference type="HOGENOM" id="CLU_378485_0_0_10"/>
<dbReference type="SUPFAM" id="SSF54001">
    <property type="entry name" value="Cysteine proteinases"/>
    <property type="match status" value="1"/>
</dbReference>
<feature type="compositionally biased region" description="Pro residues" evidence="7">
    <location>
        <begin position="567"/>
        <end position="591"/>
    </location>
</feature>
<comment type="similarity">
    <text evidence="1">Belongs to the peptidase C10 family.</text>
</comment>
<evidence type="ECO:0000256" key="5">
    <source>
        <dbReference type="ARBA" id="ARBA00022807"/>
    </source>
</evidence>
<gene>
    <name evidence="11" type="ORF">PrebiDRAFT_0338</name>
</gene>
<feature type="region of interest" description="Disordered" evidence="7">
    <location>
        <begin position="401"/>
        <end position="422"/>
    </location>
</feature>
<keyword evidence="3 8" id="KW-0732">Signal</keyword>
<reference evidence="11 12" key="1">
    <citation type="submission" date="2012-02" db="EMBL/GenBank/DDBJ databases">
        <title>Improved High-Quality Draft genome of Prevotella bivia DSM 20514.</title>
        <authorList>
            <consortium name="US DOE Joint Genome Institute (JGI-PGF)"/>
            <person name="Lucas S."/>
            <person name="Copeland A."/>
            <person name="Lapidus A."/>
            <person name="Bruce D."/>
            <person name="Goodwin L."/>
            <person name="Pitluck S."/>
            <person name="Peters L."/>
            <person name="Mikhailova N."/>
            <person name="Munk A.C.C."/>
            <person name="Kyrpides N."/>
            <person name="Mavromatis K."/>
            <person name="Detter J.C."/>
            <person name="Han C."/>
            <person name="Land M."/>
            <person name="Hauser L."/>
            <person name="Markowitz V."/>
            <person name="Cheng J.-F."/>
            <person name="Hugenholtz P."/>
            <person name="Woyke T."/>
            <person name="Wu D."/>
            <person name="Gronow S."/>
            <person name="Wellnitz S."/>
            <person name="Brambilla E."/>
            <person name="Klenk H.-P."/>
            <person name="Eisen J.A."/>
        </authorList>
    </citation>
    <scope>NUCLEOTIDE SEQUENCE [LARGE SCALE GENOMIC DNA]</scope>
    <source>
        <strain evidence="11 12">DSM 20514</strain>
    </source>
</reference>
<dbReference type="GO" id="GO:0006508">
    <property type="term" value="P:proteolysis"/>
    <property type="evidence" value="ECO:0007669"/>
    <property type="project" value="UniProtKB-KW"/>
</dbReference>
<dbReference type="InterPro" id="IPR025896">
    <property type="entry name" value="Spi_Prtas-inh"/>
</dbReference>
<dbReference type="InterPro" id="IPR000200">
    <property type="entry name" value="Peptidase_C10"/>
</dbReference>
<protein>
    <submittedName>
        <fullName evidence="11">Peptidase C10 family</fullName>
    </submittedName>
</protein>
<keyword evidence="12" id="KW-1185">Reference proteome</keyword>
<dbReference type="Pfam" id="PF13734">
    <property type="entry name" value="Inhibitor_I69"/>
    <property type="match status" value="1"/>
</dbReference>
<feature type="active site" description="Nucleophile" evidence="6">
    <location>
        <position position="206"/>
    </location>
</feature>
<evidence type="ECO:0000256" key="6">
    <source>
        <dbReference type="PIRSR" id="PIRSR600200-1"/>
    </source>
</evidence>
<feature type="signal peptide" evidence="8">
    <location>
        <begin position="1"/>
        <end position="25"/>
    </location>
</feature>